<dbReference type="Pfam" id="PF16208">
    <property type="entry name" value="Keratin_2_head"/>
    <property type="match status" value="1"/>
</dbReference>
<accession>A0A3Q7PY15</accession>
<evidence type="ECO:0000313" key="8">
    <source>
        <dbReference type="Proteomes" id="UP000286641"/>
    </source>
</evidence>
<keyword evidence="3" id="KW-0403">Intermediate filament</keyword>
<dbReference type="GO" id="GO:0030280">
    <property type="term" value="F:structural constituent of skin epidermis"/>
    <property type="evidence" value="ECO:0007669"/>
    <property type="project" value="TreeGrafter"/>
</dbReference>
<dbReference type="FunFam" id="1.20.5.170:FF:000004">
    <property type="entry name" value="Keratin, type II cytoskeletal 5"/>
    <property type="match status" value="1"/>
</dbReference>
<feature type="compositionally biased region" description="Basic residues" evidence="6">
    <location>
        <begin position="533"/>
        <end position="543"/>
    </location>
</feature>
<dbReference type="Proteomes" id="UP000286641">
    <property type="component" value="Unplaced"/>
</dbReference>
<dbReference type="InterPro" id="IPR003054">
    <property type="entry name" value="Keratin_II"/>
</dbReference>
<keyword evidence="1" id="KW-0488">Methylation</keyword>
<feature type="domain" description="IF rod" evidence="7">
    <location>
        <begin position="194"/>
        <end position="505"/>
    </location>
</feature>
<dbReference type="PRINTS" id="PR01276">
    <property type="entry name" value="TYPE2KERATIN"/>
</dbReference>
<reference key="1">
    <citation type="submission" date="2019-01" db="UniProtKB">
        <authorList>
            <consortium name="RefSeq"/>
        </authorList>
    </citation>
    <scope>IDENTIFICATION</scope>
</reference>
<dbReference type="PANTHER" id="PTHR45616:SF1">
    <property type="entry name" value="KERATIN, TYPE II CYTOSKELETAL 80"/>
    <property type="match status" value="1"/>
</dbReference>
<keyword evidence="4 5" id="KW-0175">Coiled coil</keyword>
<keyword evidence="8" id="KW-1185">Reference proteome</keyword>
<feature type="region of interest" description="Disordered" evidence="6">
    <location>
        <begin position="27"/>
        <end position="55"/>
    </location>
</feature>
<reference evidence="9 10" key="2">
    <citation type="submission" date="2025-04" db="UniProtKB">
        <authorList>
            <consortium name="RefSeq"/>
        </authorList>
    </citation>
    <scope>IDENTIFICATION</scope>
    <source>
        <tissue evidence="9 10">Blood</tissue>
    </source>
</reference>
<dbReference type="GO" id="GO:0005737">
    <property type="term" value="C:cytoplasm"/>
    <property type="evidence" value="ECO:0007669"/>
    <property type="project" value="UniProtKB-ARBA"/>
</dbReference>
<feature type="region of interest" description="Disordered" evidence="6">
    <location>
        <begin position="520"/>
        <end position="545"/>
    </location>
</feature>
<dbReference type="Gene3D" id="1.20.5.170">
    <property type="match status" value="1"/>
</dbReference>
<sequence length="563" mass="62320">MLTDVSTSQQETADFSYSEALLRIGASSSKKMRRWSQAPDMPDGMPPRTAALHSGSTRPALASSFPEVCEPRYVSLQSPACPACDQSQLPATPPRLTHTPVPSRVPGPGAAMACRSCVVGFSSLSSCEVTPAGGPRPGTSGWGSCGTPGPGFSSRSFTGCEAAGTIPQVTVNPSLLVPLDLKVDPAIQQQKTQEKEEMKVLNDKFASLIGKVQALEQRNQLLETRWRFLQGQDSGTFDLGHLYEEYQGRLQAELLKVSQERGQLEANLLQVLQKVEEFRIRYEEEISKRTDMEFTFVQLKKDLDAECLRRTELETKLKGLQSFVELMKNIYEQELKDLAAQVKDVSVTVGMDSRCHIDLSGIVEEVKVQYDAIAARSLEEAEAYSRRQLEERAACSAEFGNSLQSSRSEITDLNVRIQKLRSQILSIKSHCLKLEENIKAAEEQGELAFQDAKAKLAQLEAALNQAKQDMARQLREYQELMNVKLALDIEIATYRKLVEGEESRMDLPSAAMVSVVQSTSRTAASKSSLSRAPSRKKKNRKGPVIKITEMSEKFLSQESEVSE</sequence>
<gene>
    <name evidence="9 10" type="primary">KRT80</name>
</gene>
<dbReference type="GO" id="GO:0031424">
    <property type="term" value="P:keratinization"/>
    <property type="evidence" value="ECO:0007669"/>
    <property type="project" value="TreeGrafter"/>
</dbReference>
<dbReference type="SMART" id="SM01391">
    <property type="entry name" value="Filament"/>
    <property type="match status" value="1"/>
</dbReference>
<feature type="coiled-coil region" evidence="5">
    <location>
        <begin position="403"/>
        <end position="483"/>
    </location>
</feature>
<evidence type="ECO:0000256" key="2">
    <source>
        <dbReference type="ARBA" id="ARBA00022744"/>
    </source>
</evidence>
<protein>
    <submittedName>
        <fullName evidence="9 10">Keratin, type II cytoskeletal 80 isoform X1</fullName>
    </submittedName>
</protein>
<dbReference type="PANTHER" id="PTHR45616">
    <property type="entry name" value="GATA-TYPE DOMAIN-CONTAINING PROTEIN"/>
    <property type="match status" value="1"/>
</dbReference>
<dbReference type="SUPFAM" id="SSF64593">
    <property type="entry name" value="Intermediate filament protein, coiled coil region"/>
    <property type="match status" value="2"/>
</dbReference>
<feature type="coiled-coil region" evidence="5">
    <location>
        <begin position="198"/>
        <end position="225"/>
    </location>
</feature>
<evidence type="ECO:0000259" key="7">
    <source>
        <dbReference type="PROSITE" id="PS51842"/>
    </source>
</evidence>
<evidence type="ECO:0000256" key="5">
    <source>
        <dbReference type="SAM" id="Coils"/>
    </source>
</evidence>
<dbReference type="Gene3D" id="1.20.5.500">
    <property type="entry name" value="Single helix bin"/>
    <property type="match status" value="1"/>
</dbReference>
<dbReference type="InterPro" id="IPR032444">
    <property type="entry name" value="Keratin_2_head"/>
</dbReference>
<proteinExistence type="predicted"/>
<evidence type="ECO:0000313" key="10">
    <source>
        <dbReference type="RefSeq" id="XP_025738411.1"/>
    </source>
</evidence>
<keyword evidence="2" id="KW-0416">Keratin</keyword>
<evidence type="ECO:0000313" key="9">
    <source>
        <dbReference type="RefSeq" id="XP_025738410.1"/>
    </source>
</evidence>
<evidence type="ECO:0000256" key="4">
    <source>
        <dbReference type="ARBA" id="ARBA00023054"/>
    </source>
</evidence>
<organism evidence="8 9">
    <name type="scientific">Callorhinus ursinus</name>
    <name type="common">Northern fur seal</name>
    <dbReference type="NCBI Taxonomy" id="34884"/>
    <lineage>
        <taxon>Eukaryota</taxon>
        <taxon>Metazoa</taxon>
        <taxon>Chordata</taxon>
        <taxon>Craniata</taxon>
        <taxon>Vertebrata</taxon>
        <taxon>Euteleostomi</taxon>
        <taxon>Mammalia</taxon>
        <taxon>Eutheria</taxon>
        <taxon>Laurasiatheria</taxon>
        <taxon>Carnivora</taxon>
        <taxon>Caniformia</taxon>
        <taxon>Pinnipedia</taxon>
        <taxon>Otariidae</taxon>
        <taxon>Callorhinus</taxon>
    </lineage>
</organism>
<dbReference type="GO" id="GO:0005615">
    <property type="term" value="C:extracellular space"/>
    <property type="evidence" value="ECO:0007669"/>
    <property type="project" value="TreeGrafter"/>
</dbReference>
<dbReference type="RefSeq" id="XP_025738411.1">
    <property type="nucleotide sequence ID" value="XM_025882626.1"/>
</dbReference>
<evidence type="ECO:0000256" key="6">
    <source>
        <dbReference type="SAM" id="MobiDB-lite"/>
    </source>
</evidence>
<name>A0A3Q7PY15_CALUR</name>
<dbReference type="GO" id="GO:0045095">
    <property type="term" value="C:keratin filament"/>
    <property type="evidence" value="ECO:0007669"/>
    <property type="project" value="InterPro"/>
</dbReference>
<feature type="compositionally biased region" description="Polar residues" evidence="6">
    <location>
        <begin position="520"/>
        <end position="531"/>
    </location>
</feature>
<dbReference type="PROSITE" id="PS51842">
    <property type="entry name" value="IF_ROD_2"/>
    <property type="match status" value="1"/>
</dbReference>
<dbReference type="InterPro" id="IPR039008">
    <property type="entry name" value="IF_rod_dom"/>
</dbReference>
<dbReference type="CTD" id="144501"/>
<dbReference type="FunFam" id="1.20.5.1160:FF:000001">
    <property type="entry name" value="Keratin type II"/>
    <property type="match status" value="1"/>
</dbReference>
<evidence type="ECO:0000256" key="3">
    <source>
        <dbReference type="ARBA" id="ARBA00022754"/>
    </source>
</evidence>
<dbReference type="GO" id="GO:0045109">
    <property type="term" value="P:intermediate filament organization"/>
    <property type="evidence" value="ECO:0007669"/>
    <property type="project" value="TreeGrafter"/>
</dbReference>
<evidence type="ECO:0000256" key="1">
    <source>
        <dbReference type="ARBA" id="ARBA00022481"/>
    </source>
</evidence>
<dbReference type="AlphaFoldDB" id="A0A3Q7PY15"/>
<dbReference type="Gene3D" id="1.20.5.1160">
    <property type="entry name" value="Vasodilator-stimulated phosphoprotein"/>
    <property type="match status" value="1"/>
</dbReference>
<dbReference type="Pfam" id="PF00038">
    <property type="entry name" value="Filament"/>
    <property type="match status" value="1"/>
</dbReference>
<dbReference type="RefSeq" id="XP_025738410.1">
    <property type="nucleotide sequence ID" value="XM_025882625.1"/>
</dbReference>